<comment type="caution">
    <text evidence="6">The sequence shown here is derived from an EMBL/GenBank/DDBJ whole genome shotgun (WGS) entry which is preliminary data.</text>
</comment>
<dbReference type="Gene3D" id="1.10.10.60">
    <property type="entry name" value="Homeodomain-like"/>
    <property type="match status" value="1"/>
</dbReference>
<sequence>MDSTRERIVAAALRLFAEQGYASTSVAAIEEAAGLSPRSGALYTHFASKEKVLAAAVEAAITLAETGFALAPMFPLGDLRAELVLVARGSLLLMSNWGNLIRVMMKESEQFPEVMTQARERLFSPSYTYLAGWLTERAAQEQLPERDFEAMTTIWLGAIENFWVMTNVYRHRPLGTTDDRFVEEWVDSLLTALGAKP</sequence>
<dbReference type="SUPFAM" id="SSF46689">
    <property type="entry name" value="Homeodomain-like"/>
    <property type="match status" value="1"/>
</dbReference>
<dbReference type="InterPro" id="IPR001647">
    <property type="entry name" value="HTH_TetR"/>
</dbReference>
<evidence type="ECO:0000256" key="2">
    <source>
        <dbReference type="ARBA" id="ARBA00023125"/>
    </source>
</evidence>
<dbReference type="InterPro" id="IPR036271">
    <property type="entry name" value="Tet_transcr_reg_TetR-rel_C_sf"/>
</dbReference>
<keyword evidence="1" id="KW-0805">Transcription regulation</keyword>
<keyword evidence="3" id="KW-0804">Transcription</keyword>
<name>A0A7K0D6H4_9NOCA</name>
<dbReference type="InterPro" id="IPR050109">
    <property type="entry name" value="HTH-type_TetR-like_transc_reg"/>
</dbReference>
<organism evidence="6 7">
    <name type="scientific">Nocardia macrotermitis</name>
    <dbReference type="NCBI Taxonomy" id="2585198"/>
    <lineage>
        <taxon>Bacteria</taxon>
        <taxon>Bacillati</taxon>
        <taxon>Actinomycetota</taxon>
        <taxon>Actinomycetes</taxon>
        <taxon>Mycobacteriales</taxon>
        <taxon>Nocardiaceae</taxon>
        <taxon>Nocardia</taxon>
    </lineage>
</organism>
<feature type="domain" description="HTH tetR-type" evidence="5">
    <location>
        <begin position="2"/>
        <end position="64"/>
    </location>
</feature>
<dbReference type="InterPro" id="IPR009057">
    <property type="entry name" value="Homeodomain-like_sf"/>
</dbReference>
<evidence type="ECO:0000256" key="3">
    <source>
        <dbReference type="ARBA" id="ARBA00023163"/>
    </source>
</evidence>
<dbReference type="Gene3D" id="1.10.357.10">
    <property type="entry name" value="Tetracycline Repressor, domain 2"/>
    <property type="match status" value="1"/>
</dbReference>
<dbReference type="Pfam" id="PF14246">
    <property type="entry name" value="TetR_C_7"/>
    <property type="match status" value="1"/>
</dbReference>
<dbReference type="AlphaFoldDB" id="A0A7K0D6H4"/>
<dbReference type="Pfam" id="PF00440">
    <property type="entry name" value="TetR_N"/>
    <property type="match status" value="1"/>
</dbReference>
<evidence type="ECO:0000259" key="5">
    <source>
        <dbReference type="PROSITE" id="PS50977"/>
    </source>
</evidence>
<reference evidence="6 7" key="1">
    <citation type="submission" date="2019-10" db="EMBL/GenBank/DDBJ databases">
        <title>Nocardia macrotermitis sp. nov. and Nocardia aurantia sp. nov., isolated from the gut of fungus growing-termite Macrotermes natalensis.</title>
        <authorList>
            <person name="Benndorf R."/>
            <person name="Schwitalla J."/>
            <person name="Martin K."/>
            <person name="De Beer W."/>
            <person name="Kaster A.-K."/>
            <person name="Vollmers J."/>
            <person name="Poulsen M."/>
            <person name="Beemelmanns C."/>
        </authorList>
    </citation>
    <scope>NUCLEOTIDE SEQUENCE [LARGE SCALE GENOMIC DNA]</scope>
    <source>
        <strain evidence="6 7">RB20</strain>
    </source>
</reference>
<dbReference type="SUPFAM" id="SSF48498">
    <property type="entry name" value="Tetracyclin repressor-like, C-terminal domain"/>
    <property type="match status" value="1"/>
</dbReference>
<proteinExistence type="predicted"/>
<protein>
    <recommendedName>
        <fullName evidence="5">HTH tetR-type domain-containing protein</fullName>
    </recommendedName>
</protein>
<dbReference type="PANTHER" id="PTHR30055:SF240">
    <property type="entry name" value="HTH-TYPE TRANSCRIPTIONAL REGULATOR ACRR"/>
    <property type="match status" value="1"/>
</dbReference>
<dbReference type="Proteomes" id="UP000438448">
    <property type="component" value="Unassembled WGS sequence"/>
</dbReference>
<accession>A0A7K0D6H4</accession>
<evidence type="ECO:0000256" key="4">
    <source>
        <dbReference type="PROSITE-ProRule" id="PRU00335"/>
    </source>
</evidence>
<dbReference type="InterPro" id="IPR039536">
    <property type="entry name" value="TetR_C_Proteobacteria"/>
</dbReference>
<gene>
    <name evidence="6" type="ORF">NRB20_40210</name>
</gene>
<dbReference type="OrthoDB" id="3627020at2"/>
<dbReference type="GO" id="GO:0003700">
    <property type="term" value="F:DNA-binding transcription factor activity"/>
    <property type="evidence" value="ECO:0007669"/>
    <property type="project" value="TreeGrafter"/>
</dbReference>
<dbReference type="GO" id="GO:0000976">
    <property type="term" value="F:transcription cis-regulatory region binding"/>
    <property type="evidence" value="ECO:0007669"/>
    <property type="project" value="TreeGrafter"/>
</dbReference>
<dbReference type="EMBL" id="WEGK01000008">
    <property type="protein sequence ID" value="MQY20912.1"/>
    <property type="molecule type" value="Genomic_DNA"/>
</dbReference>
<evidence type="ECO:0000313" key="7">
    <source>
        <dbReference type="Proteomes" id="UP000438448"/>
    </source>
</evidence>
<evidence type="ECO:0000313" key="6">
    <source>
        <dbReference type="EMBL" id="MQY20912.1"/>
    </source>
</evidence>
<dbReference type="PROSITE" id="PS50977">
    <property type="entry name" value="HTH_TETR_2"/>
    <property type="match status" value="1"/>
</dbReference>
<dbReference type="PANTHER" id="PTHR30055">
    <property type="entry name" value="HTH-TYPE TRANSCRIPTIONAL REGULATOR RUTR"/>
    <property type="match status" value="1"/>
</dbReference>
<feature type="DNA-binding region" description="H-T-H motif" evidence="4">
    <location>
        <begin position="27"/>
        <end position="46"/>
    </location>
</feature>
<keyword evidence="7" id="KW-1185">Reference proteome</keyword>
<dbReference type="RefSeq" id="WP_153411645.1">
    <property type="nucleotide sequence ID" value="NZ_WEGK01000008.1"/>
</dbReference>
<keyword evidence="2 4" id="KW-0238">DNA-binding</keyword>
<evidence type="ECO:0000256" key="1">
    <source>
        <dbReference type="ARBA" id="ARBA00023015"/>
    </source>
</evidence>